<gene>
    <name evidence="1" type="ORF">NCS57_00644200</name>
</gene>
<keyword evidence="2" id="KW-1185">Reference proteome</keyword>
<protein>
    <submittedName>
        <fullName evidence="1">HET domain-containing protein</fullName>
    </submittedName>
</protein>
<sequence length="302" mass="34383">MFKIIESLASKGEKELADSILNSTSNRYWKSRSDLDDMIESVGEFLPGLQVENRAGMFALYPTPDGGYHQSWIIDRVMEQGGLWSWAPVSNTPRSDLTAEPSEQESYKELEKRFENHKHSKMIIISSMLLRMGEEAAKQVMSENPGMKNSPMKHSAAGSIMALYMTRVGTQGPKMDCGRATFDADTTIMTFRNLNETWRDVAFQTYAQDHQDDVRFPVTYLISATEWKRDIIIEVPKKIGVKAYRHSVLKFSINLRFQYPVYDDEYISVRPRVSKYKIGESREQAQEGEASRGDASVECGDS</sequence>
<dbReference type="EMBL" id="CM046506">
    <property type="protein sequence ID" value="KAI8671684.1"/>
    <property type="molecule type" value="Genomic_DNA"/>
</dbReference>
<accession>A0ACC0R2Q9</accession>
<comment type="caution">
    <text evidence="1">The sequence shown here is derived from an EMBL/GenBank/DDBJ whole genome shotgun (WGS) entry which is preliminary data.</text>
</comment>
<proteinExistence type="predicted"/>
<name>A0ACC0R2Q9_9HYPO</name>
<organism evidence="1 2">
    <name type="scientific">Fusarium keratoplasticum</name>
    <dbReference type="NCBI Taxonomy" id="1328300"/>
    <lineage>
        <taxon>Eukaryota</taxon>
        <taxon>Fungi</taxon>
        <taxon>Dikarya</taxon>
        <taxon>Ascomycota</taxon>
        <taxon>Pezizomycotina</taxon>
        <taxon>Sordariomycetes</taxon>
        <taxon>Hypocreomycetidae</taxon>
        <taxon>Hypocreales</taxon>
        <taxon>Nectriaceae</taxon>
        <taxon>Fusarium</taxon>
        <taxon>Fusarium solani species complex</taxon>
    </lineage>
</organism>
<reference evidence="1" key="1">
    <citation type="submission" date="2022-06" db="EMBL/GenBank/DDBJ databases">
        <title>Fusarium solani species complex genomes reveal bases of compartmentalisation and animal pathogenesis.</title>
        <authorList>
            <person name="Tsai I.J."/>
        </authorList>
    </citation>
    <scope>NUCLEOTIDE SEQUENCE</scope>
    <source>
        <strain evidence="1">Fu6.1</strain>
    </source>
</reference>
<evidence type="ECO:0000313" key="1">
    <source>
        <dbReference type="EMBL" id="KAI8671684.1"/>
    </source>
</evidence>
<dbReference type="Proteomes" id="UP001065298">
    <property type="component" value="Chromosome 4"/>
</dbReference>
<evidence type="ECO:0000313" key="2">
    <source>
        <dbReference type="Proteomes" id="UP001065298"/>
    </source>
</evidence>